<protein>
    <submittedName>
        <fullName evidence="2">Glucokinase</fullName>
    </submittedName>
</protein>
<dbReference type="PANTHER" id="PTHR18964">
    <property type="entry name" value="ROK (REPRESSOR, ORF, KINASE) FAMILY"/>
    <property type="match status" value="1"/>
</dbReference>
<dbReference type="PROSITE" id="PS01125">
    <property type="entry name" value="ROK"/>
    <property type="match status" value="1"/>
</dbReference>
<dbReference type="Gene3D" id="3.30.420.40">
    <property type="match status" value="2"/>
</dbReference>
<dbReference type="CDD" id="cd24068">
    <property type="entry name" value="ASKHA_NBD_ROK_FnNanK-like"/>
    <property type="match status" value="1"/>
</dbReference>
<dbReference type="InterPro" id="IPR049874">
    <property type="entry name" value="ROK_cs"/>
</dbReference>
<organism evidence="2 3">
    <name type="scientific">candidate division TA06 bacterium B3_TA06</name>
    <dbReference type="NCBI Taxonomy" id="2012487"/>
    <lineage>
        <taxon>Bacteria</taxon>
        <taxon>Bacteria division TA06</taxon>
    </lineage>
</organism>
<evidence type="ECO:0000313" key="3">
    <source>
        <dbReference type="Proteomes" id="UP000317778"/>
    </source>
</evidence>
<dbReference type="Pfam" id="PF00480">
    <property type="entry name" value="ROK"/>
    <property type="match status" value="1"/>
</dbReference>
<dbReference type="AlphaFoldDB" id="A0A532V4G7"/>
<keyword evidence="2" id="KW-0418">Kinase</keyword>
<keyword evidence="2" id="KW-0808">Transferase</keyword>
<gene>
    <name evidence="2" type="ORF">CEE36_07295</name>
</gene>
<comment type="caution">
    <text evidence="2">The sequence shown here is derived from an EMBL/GenBank/DDBJ whole genome shotgun (WGS) entry which is preliminary data.</text>
</comment>
<dbReference type="InterPro" id="IPR043129">
    <property type="entry name" value="ATPase_NBD"/>
</dbReference>
<dbReference type="EMBL" id="NJBO01000011">
    <property type="protein sequence ID" value="TKJ42022.1"/>
    <property type="molecule type" value="Genomic_DNA"/>
</dbReference>
<dbReference type="GO" id="GO:0016301">
    <property type="term" value="F:kinase activity"/>
    <property type="evidence" value="ECO:0007669"/>
    <property type="project" value="UniProtKB-KW"/>
</dbReference>
<sequence length="309" mass="33035">MSVNSLGVDVGGTNTRLGLVDEHGKIVARARIPTLMREGPESLVERIASKALSIANDETIAQVGVGIAGLIDHHKGIVRFSPNLVGWKDVPLKEMLHERFGVPVAVGNDANVIAWGEYRFGGYGTEHLFCFTLGTGVGGGIVSDGRLILGANDAAGEFGHTSLEPDGSRCACGLRGCLESYVSSRHLTALAKRRMKKRSHLARLTSKEELTPKLLAKAAREGDEVAQKIFAEAGERIGRALGNVVQLLDPEVIVVNGGISKASDLIIKPIRKSLKRYTMPLRGRRLRVVRSKLGDRAGILGAAALAEIL</sequence>
<evidence type="ECO:0000313" key="2">
    <source>
        <dbReference type="EMBL" id="TKJ42022.1"/>
    </source>
</evidence>
<name>A0A532V4G7_UNCT6</name>
<dbReference type="SUPFAM" id="SSF53067">
    <property type="entry name" value="Actin-like ATPase domain"/>
    <property type="match status" value="1"/>
</dbReference>
<proteinExistence type="inferred from homology"/>
<dbReference type="InterPro" id="IPR000600">
    <property type="entry name" value="ROK"/>
</dbReference>
<evidence type="ECO:0000256" key="1">
    <source>
        <dbReference type="ARBA" id="ARBA00006479"/>
    </source>
</evidence>
<accession>A0A532V4G7</accession>
<dbReference type="PANTHER" id="PTHR18964:SF149">
    <property type="entry name" value="BIFUNCTIONAL UDP-N-ACETYLGLUCOSAMINE 2-EPIMERASE_N-ACETYLMANNOSAMINE KINASE"/>
    <property type="match status" value="1"/>
</dbReference>
<dbReference type="Proteomes" id="UP000317778">
    <property type="component" value="Unassembled WGS sequence"/>
</dbReference>
<reference evidence="2 3" key="1">
    <citation type="submission" date="2017-06" db="EMBL/GenBank/DDBJ databases">
        <title>Novel microbial phyla capable of carbon fixation and sulfur reduction in deep-sea sediments.</title>
        <authorList>
            <person name="Huang J."/>
            <person name="Baker B."/>
            <person name="Wang Y."/>
        </authorList>
    </citation>
    <scope>NUCLEOTIDE SEQUENCE [LARGE SCALE GENOMIC DNA]</scope>
    <source>
        <strain evidence="2">B3_TA06</strain>
    </source>
</reference>
<comment type="similarity">
    <text evidence="1">Belongs to the ROK (NagC/XylR) family.</text>
</comment>